<accession>A0AB36B5V0</accession>
<dbReference type="EMBL" id="WWTN01000014">
    <property type="protein sequence ID" value="MZH56061.1"/>
    <property type="molecule type" value="Genomic_DNA"/>
</dbReference>
<comment type="caution">
    <text evidence="1">The sequence shown here is derived from an EMBL/GenBank/DDBJ whole genome shotgun (WGS) entry which is preliminary data.</text>
</comment>
<dbReference type="AlphaFoldDB" id="A0AB36B5V0"/>
<organism evidence="1 2">
    <name type="scientific">Clostridium innocuum</name>
    <dbReference type="NCBI Taxonomy" id="1522"/>
    <lineage>
        <taxon>Bacteria</taxon>
        <taxon>Bacillati</taxon>
        <taxon>Bacillota</taxon>
        <taxon>Clostridia</taxon>
        <taxon>Eubacteriales</taxon>
        <taxon>Clostridiaceae</taxon>
        <taxon>Clostridium</taxon>
    </lineage>
</organism>
<protein>
    <submittedName>
        <fullName evidence="1">Uncharacterized protein</fullName>
    </submittedName>
</protein>
<dbReference type="Proteomes" id="UP000604383">
    <property type="component" value="Unassembled WGS sequence"/>
</dbReference>
<evidence type="ECO:0000313" key="2">
    <source>
        <dbReference type="Proteomes" id="UP000604383"/>
    </source>
</evidence>
<sequence length="95" mass="10920">MVVAKLEAFLSKLSFEQPGQLAIQEVCPYPHGNTYLCFLMGTDALFQIYVFGEYSDIMSDREEWGVFSPYMLLVDEDFIHCTYINDYGEVIVSQV</sequence>
<evidence type="ECO:0000313" key="1">
    <source>
        <dbReference type="EMBL" id="MZH56061.1"/>
    </source>
</evidence>
<reference evidence="1" key="1">
    <citation type="journal article" date="2019" name="Nat. Med.">
        <title>A library of human gut bacterial isolates paired with longitudinal multiomics data enables mechanistic microbiome research.</title>
        <authorList>
            <person name="Poyet M."/>
            <person name="Groussin M."/>
            <person name="Gibbons S.M."/>
            <person name="Avila-Pacheco J."/>
            <person name="Jiang X."/>
            <person name="Kearney S.M."/>
            <person name="Perrotta A.R."/>
            <person name="Berdy B."/>
            <person name="Zhao S."/>
            <person name="Lieberman T.D."/>
            <person name="Swanson P.K."/>
            <person name="Smith M."/>
            <person name="Roesemann S."/>
            <person name="Alexander J.E."/>
            <person name="Rich S.A."/>
            <person name="Livny J."/>
            <person name="Vlamakis H."/>
            <person name="Clish C."/>
            <person name="Bullock K."/>
            <person name="Deik A."/>
            <person name="Scott J."/>
            <person name="Pierce K.A."/>
            <person name="Xavier R.J."/>
            <person name="Alm E.J."/>
        </authorList>
    </citation>
    <scope>NUCLEOTIDE SEQUENCE</scope>
    <source>
        <strain evidence="1">BIOML-A12</strain>
    </source>
</reference>
<gene>
    <name evidence="1" type="ORF">GT664_09910</name>
</gene>
<proteinExistence type="predicted"/>
<dbReference type="RefSeq" id="WP_161129158.1">
    <property type="nucleotide sequence ID" value="NZ_WWTM01000027.1"/>
</dbReference>
<name>A0AB36B5V0_CLOIN</name>